<feature type="domain" description="Amidohydrolase 3" evidence="1">
    <location>
        <begin position="54"/>
        <end position="546"/>
    </location>
</feature>
<evidence type="ECO:0000313" key="2">
    <source>
        <dbReference type="EMBL" id="TWH72750.1"/>
    </source>
</evidence>
<dbReference type="PANTHER" id="PTHR22642">
    <property type="entry name" value="IMIDAZOLONEPROPIONASE"/>
    <property type="match status" value="1"/>
</dbReference>
<sequence length="549" mass="57453">MADSAVDLLITGAVVHTLDPARPRAEAFAVRDGQVVAVGSGAELAGLAGPGTTVVDLGGQVVLPGLMDVHNHHGVAGEADLHQLLVPATAGLDELLDAVRRYAAGLEPGAWVVGESWGSGLIDQLSTAEALAALDAASAGHPVLLTDDSHHNKWANTAAMTAGGIFELTADPAGGRVVRDGTGAPTGVLFEAAGGLVQRAWAATVERDTEYAARNSERGIEMLHAHGVTAFQDAAASLDTMAGLQKLDAEGRLQAWVVTSMLVNDFIFGTELVGEGLLSQGERFRTRHHRPDFAKIFLDGVPTSRTGAFLEPYLPDEHGACVTGHTTMPIEELAGWLRRAADLRIGLKIHCTGDAAARMVLDVVAAGRAEGLTVPVQIAHGQYLHPDDIARFGELDVVADISPALWFPGVIVEALRTVRAEPQASRLQPNRDLLDTGAVVAGGSDWPVSESPDPWLGIAGLVTRADPTGQFPGTVWPEQAITVAEAVAAYTTSAARAMGLADVTGSLTPGLSADFVVLDRDPFAVPAEELGSVTTLQTWFAGQQVYRRS</sequence>
<dbReference type="Pfam" id="PF07969">
    <property type="entry name" value="Amidohydro_3"/>
    <property type="match status" value="1"/>
</dbReference>
<evidence type="ECO:0000313" key="3">
    <source>
        <dbReference type="Proteomes" id="UP000321490"/>
    </source>
</evidence>
<dbReference type="SUPFAM" id="SSF51338">
    <property type="entry name" value="Composite domain of metallo-dependent hydrolases"/>
    <property type="match status" value="1"/>
</dbReference>
<accession>A0A562IPE0</accession>
<dbReference type="AlphaFoldDB" id="A0A562IPE0"/>
<evidence type="ECO:0000259" key="1">
    <source>
        <dbReference type="Pfam" id="PF07969"/>
    </source>
</evidence>
<dbReference type="SUPFAM" id="SSF51556">
    <property type="entry name" value="Metallo-dependent hydrolases"/>
    <property type="match status" value="1"/>
</dbReference>
<organism evidence="2 3">
    <name type="scientific">Modestobacter roseus</name>
    <dbReference type="NCBI Taxonomy" id="1181884"/>
    <lineage>
        <taxon>Bacteria</taxon>
        <taxon>Bacillati</taxon>
        <taxon>Actinomycetota</taxon>
        <taxon>Actinomycetes</taxon>
        <taxon>Geodermatophilales</taxon>
        <taxon>Geodermatophilaceae</taxon>
        <taxon>Modestobacter</taxon>
    </lineage>
</organism>
<reference evidence="2 3" key="1">
    <citation type="submission" date="2019-07" db="EMBL/GenBank/DDBJ databases">
        <title>R&amp;d 2014.</title>
        <authorList>
            <person name="Klenk H.-P."/>
        </authorList>
    </citation>
    <scope>NUCLEOTIDE SEQUENCE [LARGE SCALE GENOMIC DNA]</scope>
    <source>
        <strain evidence="2 3">DSM 45764</strain>
    </source>
</reference>
<comment type="caution">
    <text evidence="2">The sequence shown here is derived from an EMBL/GenBank/DDBJ whole genome shotgun (WGS) entry which is preliminary data.</text>
</comment>
<dbReference type="EMBL" id="VLKF01000001">
    <property type="protein sequence ID" value="TWH72750.1"/>
    <property type="molecule type" value="Genomic_DNA"/>
</dbReference>
<dbReference type="InterPro" id="IPR033932">
    <property type="entry name" value="YtcJ-like"/>
</dbReference>
<dbReference type="GO" id="GO:0016810">
    <property type="term" value="F:hydrolase activity, acting on carbon-nitrogen (but not peptide) bonds"/>
    <property type="evidence" value="ECO:0007669"/>
    <property type="project" value="InterPro"/>
</dbReference>
<keyword evidence="3" id="KW-1185">Reference proteome</keyword>
<dbReference type="Gene3D" id="3.10.310.70">
    <property type="match status" value="1"/>
</dbReference>
<gene>
    <name evidence="2" type="ORF">JD78_01272</name>
</gene>
<dbReference type="CDD" id="cd01300">
    <property type="entry name" value="YtcJ_like"/>
    <property type="match status" value="1"/>
</dbReference>
<dbReference type="Gene3D" id="2.30.40.10">
    <property type="entry name" value="Urease, subunit C, domain 1"/>
    <property type="match status" value="1"/>
</dbReference>
<dbReference type="InterPro" id="IPR011059">
    <property type="entry name" value="Metal-dep_hydrolase_composite"/>
</dbReference>
<dbReference type="InterPro" id="IPR013108">
    <property type="entry name" value="Amidohydro_3"/>
</dbReference>
<name>A0A562IPE0_9ACTN</name>
<dbReference type="PANTHER" id="PTHR22642:SF2">
    <property type="entry name" value="PROTEIN LONG AFTER FAR-RED 3"/>
    <property type="match status" value="1"/>
</dbReference>
<dbReference type="Proteomes" id="UP000321490">
    <property type="component" value="Unassembled WGS sequence"/>
</dbReference>
<protein>
    <recommendedName>
        <fullName evidence="1">Amidohydrolase 3 domain-containing protein</fullName>
    </recommendedName>
</protein>
<dbReference type="Gene3D" id="3.20.20.140">
    <property type="entry name" value="Metal-dependent hydrolases"/>
    <property type="match status" value="1"/>
</dbReference>
<proteinExistence type="predicted"/>
<dbReference type="InterPro" id="IPR032466">
    <property type="entry name" value="Metal_Hydrolase"/>
</dbReference>
<dbReference type="RefSeq" id="WP_228395213.1">
    <property type="nucleotide sequence ID" value="NZ_JABGDC010000146.1"/>
</dbReference>